<evidence type="ECO:0000256" key="1">
    <source>
        <dbReference type="SAM" id="MobiDB-lite"/>
    </source>
</evidence>
<dbReference type="AlphaFoldDB" id="A0A4S8MMA6"/>
<protein>
    <submittedName>
        <fullName evidence="2">Uncharacterized protein</fullName>
    </submittedName>
</protein>
<dbReference type="EMBL" id="ML179061">
    <property type="protein sequence ID" value="THV03985.1"/>
    <property type="molecule type" value="Genomic_DNA"/>
</dbReference>
<feature type="region of interest" description="Disordered" evidence="1">
    <location>
        <begin position="56"/>
        <end position="75"/>
    </location>
</feature>
<feature type="region of interest" description="Disordered" evidence="1">
    <location>
        <begin position="1"/>
        <end position="22"/>
    </location>
</feature>
<organism evidence="2 3">
    <name type="scientific">Dendrothele bispora (strain CBS 962.96)</name>
    <dbReference type="NCBI Taxonomy" id="1314807"/>
    <lineage>
        <taxon>Eukaryota</taxon>
        <taxon>Fungi</taxon>
        <taxon>Dikarya</taxon>
        <taxon>Basidiomycota</taxon>
        <taxon>Agaricomycotina</taxon>
        <taxon>Agaricomycetes</taxon>
        <taxon>Agaricomycetidae</taxon>
        <taxon>Agaricales</taxon>
        <taxon>Agaricales incertae sedis</taxon>
        <taxon>Dendrothele</taxon>
    </lineage>
</organism>
<gene>
    <name evidence="2" type="ORF">K435DRAFT_791347</name>
</gene>
<reference evidence="2 3" key="1">
    <citation type="journal article" date="2019" name="Nat. Ecol. Evol.">
        <title>Megaphylogeny resolves global patterns of mushroom evolution.</title>
        <authorList>
            <person name="Varga T."/>
            <person name="Krizsan K."/>
            <person name="Foldi C."/>
            <person name="Dima B."/>
            <person name="Sanchez-Garcia M."/>
            <person name="Sanchez-Ramirez S."/>
            <person name="Szollosi G.J."/>
            <person name="Szarkandi J.G."/>
            <person name="Papp V."/>
            <person name="Albert L."/>
            <person name="Andreopoulos W."/>
            <person name="Angelini C."/>
            <person name="Antonin V."/>
            <person name="Barry K.W."/>
            <person name="Bougher N.L."/>
            <person name="Buchanan P."/>
            <person name="Buyck B."/>
            <person name="Bense V."/>
            <person name="Catcheside P."/>
            <person name="Chovatia M."/>
            <person name="Cooper J."/>
            <person name="Damon W."/>
            <person name="Desjardin D."/>
            <person name="Finy P."/>
            <person name="Geml J."/>
            <person name="Haridas S."/>
            <person name="Hughes K."/>
            <person name="Justo A."/>
            <person name="Karasinski D."/>
            <person name="Kautmanova I."/>
            <person name="Kiss B."/>
            <person name="Kocsube S."/>
            <person name="Kotiranta H."/>
            <person name="LaButti K.M."/>
            <person name="Lechner B.E."/>
            <person name="Liimatainen K."/>
            <person name="Lipzen A."/>
            <person name="Lukacs Z."/>
            <person name="Mihaltcheva S."/>
            <person name="Morgado L.N."/>
            <person name="Niskanen T."/>
            <person name="Noordeloos M.E."/>
            <person name="Ohm R.A."/>
            <person name="Ortiz-Santana B."/>
            <person name="Ovrebo C."/>
            <person name="Racz N."/>
            <person name="Riley R."/>
            <person name="Savchenko A."/>
            <person name="Shiryaev A."/>
            <person name="Soop K."/>
            <person name="Spirin V."/>
            <person name="Szebenyi C."/>
            <person name="Tomsovsky M."/>
            <person name="Tulloss R.E."/>
            <person name="Uehling J."/>
            <person name="Grigoriev I.V."/>
            <person name="Vagvolgyi C."/>
            <person name="Papp T."/>
            <person name="Martin F.M."/>
            <person name="Miettinen O."/>
            <person name="Hibbett D.S."/>
            <person name="Nagy L.G."/>
        </authorList>
    </citation>
    <scope>NUCLEOTIDE SEQUENCE [LARGE SCALE GENOMIC DNA]</scope>
    <source>
        <strain evidence="2 3">CBS 962.96</strain>
    </source>
</reference>
<evidence type="ECO:0000313" key="2">
    <source>
        <dbReference type="EMBL" id="THV03985.1"/>
    </source>
</evidence>
<keyword evidence="3" id="KW-1185">Reference proteome</keyword>
<dbReference type="Proteomes" id="UP000297245">
    <property type="component" value="Unassembled WGS sequence"/>
</dbReference>
<sequence length="275" mass="31103">MECGHRMAGHAVKNDSPPSSSTFPRALELSVGDIVGTFSSPMEAFSSAISSPADSSRYERSTICSRESGREKKQRPAVIRDIQSGMNNITVYELSLLASFSSTPFETLHDNTKDLVIPVASLGNEHPKSRHFIRTEPPWPKKIQYVVTRTITTSEVFEWWTDGRERYRINEQDLDILDQLDLEQTIKLETKLLNYPGGGVGWLKDINQAAKAARRRVPSGSASTRSLFRAFSVKSSASKISRLESINENQESKENDWTKVSYKRRPLREKINRPR</sequence>
<evidence type="ECO:0000313" key="3">
    <source>
        <dbReference type="Proteomes" id="UP000297245"/>
    </source>
</evidence>
<accession>A0A4S8MMA6</accession>
<name>A0A4S8MMA6_DENBC</name>
<proteinExistence type="predicted"/>